<accession>A0A8J2ZTD4</accession>
<keyword evidence="3" id="KW-1185">Reference proteome</keyword>
<gene>
    <name evidence="2" type="ORF">GCM10010978_14360</name>
</gene>
<evidence type="ECO:0000313" key="3">
    <source>
        <dbReference type="Proteomes" id="UP000602050"/>
    </source>
</evidence>
<sequence>MDLLFVVLVFVLWLIVERIVVKRLNIKKQKRKDEQPFVRWFGVFMLIFFNILLLTWSGTDNLAGIAVLVLFLAVLFGVIAWMEWRKNKESKQYVRTIITGSFLVILVGGLLFFSMPKTISYTVPVCLYSEDGAINELSEMEITGELRGNLLYGKKYDGEIQLFDKRFFVVKYGEKSKEIPIIDRLLGRSSYYLMVEIDSNEKGDIWFSRDFETFAGVMKADGTEIRFAAPAQSLKEAKVIFQNITAEK</sequence>
<proteinExistence type="predicted"/>
<feature type="transmembrane region" description="Helical" evidence="1">
    <location>
        <begin position="6"/>
        <end position="25"/>
    </location>
</feature>
<dbReference type="Pfam" id="PF13789">
    <property type="entry name" value="DUF4181"/>
    <property type="match status" value="1"/>
</dbReference>
<keyword evidence="1" id="KW-0472">Membrane</keyword>
<evidence type="ECO:0000313" key="2">
    <source>
        <dbReference type="EMBL" id="GGH74974.1"/>
    </source>
</evidence>
<dbReference type="InterPro" id="IPR025441">
    <property type="entry name" value="DUF4181"/>
</dbReference>
<dbReference type="Proteomes" id="UP000602050">
    <property type="component" value="Unassembled WGS sequence"/>
</dbReference>
<comment type="caution">
    <text evidence="2">The sequence shown here is derived from an EMBL/GenBank/DDBJ whole genome shotgun (WGS) entry which is preliminary data.</text>
</comment>
<protein>
    <submittedName>
        <fullName evidence="2">Uncharacterized protein</fullName>
    </submittedName>
</protein>
<organism evidence="2 3">
    <name type="scientific">Compostibacillus humi</name>
    <dbReference type="NCBI Taxonomy" id="1245525"/>
    <lineage>
        <taxon>Bacteria</taxon>
        <taxon>Bacillati</taxon>
        <taxon>Bacillota</taxon>
        <taxon>Bacilli</taxon>
        <taxon>Bacillales</taxon>
        <taxon>Bacillaceae</taxon>
        <taxon>Compostibacillus</taxon>
    </lineage>
</organism>
<dbReference type="RefSeq" id="WP_188391703.1">
    <property type="nucleotide sequence ID" value="NZ_BMEV01000021.1"/>
</dbReference>
<feature type="transmembrane region" description="Helical" evidence="1">
    <location>
        <begin position="93"/>
        <end position="115"/>
    </location>
</feature>
<feature type="transmembrane region" description="Helical" evidence="1">
    <location>
        <begin position="62"/>
        <end position="81"/>
    </location>
</feature>
<evidence type="ECO:0000256" key="1">
    <source>
        <dbReference type="SAM" id="Phobius"/>
    </source>
</evidence>
<dbReference type="EMBL" id="BMEV01000021">
    <property type="protein sequence ID" value="GGH74974.1"/>
    <property type="molecule type" value="Genomic_DNA"/>
</dbReference>
<reference evidence="2" key="1">
    <citation type="journal article" date="2014" name="Int. J. Syst. Evol. Microbiol.">
        <title>Complete genome sequence of Corynebacterium casei LMG S-19264T (=DSM 44701T), isolated from a smear-ripened cheese.</title>
        <authorList>
            <consortium name="US DOE Joint Genome Institute (JGI-PGF)"/>
            <person name="Walter F."/>
            <person name="Albersmeier A."/>
            <person name="Kalinowski J."/>
            <person name="Ruckert C."/>
        </authorList>
    </citation>
    <scope>NUCLEOTIDE SEQUENCE</scope>
    <source>
        <strain evidence="2">CGMCC 1.12360</strain>
    </source>
</reference>
<name>A0A8J2ZTD4_9BACI</name>
<reference evidence="2" key="2">
    <citation type="submission" date="2020-09" db="EMBL/GenBank/DDBJ databases">
        <authorList>
            <person name="Sun Q."/>
            <person name="Zhou Y."/>
        </authorList>
    </citation>
    <scope>NUCLEOTIDE SEQUENCE</scope>
    <source>
        <strain evidence="2">CGMCC 1.12360</strain>
    </source>
</reference>
<keyword evidence="1" id="KW-0812">Transmembrane</keyword>
<keyword evidence="1" id="KW-1133">Transmembrane helix</keyword>
<feature type="transmembrane region" description="Helical" evidence="1">
    <location>
        <begin position="37"/>
        <end position="56"/>
    </location>
</feature>
<dbReference type="AlphaFoldDB" id="A0A8J2ZTD4"/>